<keyword evidence="4" id="KW-1185">Reference proteome</keyword>
<name>A0AAV8BP52_9POAL</name>
<comment type="caution">
    <text evidence="3">The sequence shown here is derived from an EMBL/GenBank/DDBJ whole genome shotgun (WGS) entry which is preliminary data.</text>
</comment>
<dbReference type="Proteomes" id="UP001140206">
    <property type="component" value="Unassembled WGS sequence"/>
</dbReference>
<gene>
    <name evidence="3" type="ORF">LUZ62_010708</name>
</gene>
<dbReference type="CDD" id="cd02968">
    <property type="entry name" value="SCO"/>
    <property type="match status" value="1"/>
</dbReference>
<proteinExistence type="inferred from homology"/>
<protein>
    <submittedName>
        <fullName evidence="3">Uncharacterized protein</fullName>
    </submittedName>
</protein>
<dbReference type="AlphaFoldDB" id="A0AAV8BP52"/>
<dbReference type="InterPro" id="IPR003782">
    <property type="entry name" value="SCO1/SenC"/>
</dbReference>
<sequence length="275" mass="31039">MLKFRRAGHSLLFGLRQAAFASSGNTRSQPSRRFQYQCFSSKKSSYGDRKVWGPIYEDNVPSSTWRNFAIPGALLVLAGAGAALIHYNDERRVITKEPKESTVPERVNNNRPAIGGPFKLLDTEGNEVTEASLTGKWSILYFGYTSCPDVGPKEVEKLSDVTTILESKYNLKITPVYVTLDPQRDSPAQLKAYLEEFDSRILGLTGSFAAVRQMAQEYRVFFKKVEEVGQDYLVECSHHMYLLDPNLETVRIFGLEYNHLELADAIVAELRKAQK</sequence>
<keyword evidence="2" id="KW-0186">Copper</keyword>
<dbReference type="Gene3D" id="3.40.30.10">
    <property type="entry name" value="Glutaredoxin"/>
    <property type="match status" value="1"/>
</dbReference>
<dbReference type="Pfam" id="PF02630">
    <property type="entry name" value="SCO1-SenC"/>
    <property type="match status" value="1"/>
</dbReference>
<dbReference type="GO" id="GO:0033617">
    <property type="term" value="P:mitochondrial respiratory chain complex IV assembly"/>
    <property type="evidence" value="ECO:0007669"/>
    <property type="project" value="TreeGrafter"/>
</dbReference>
<feature type="binding site" evidence="2">
    <location>
        <position position="147"/>
    </location>
    <ligand>
        <name>Cu cation</name>
        <dbReference type="ChEBI" id="CHEBI:23378"/>
    </ligand>
</feature>
<dbReference type="PANTHER" id="PTHR12151:SF1">
    <property type="entry name" value="PROTEIN SCO1 HOMOLOG 2, MITOCHONDRIAL"/>
    <property type="match status" value="1"/>
</dbReference>
<dbReference type="FunFam" id="3.40.30.10:FF:000013">
    <property type="entry name" value="Blast:Protein SCO1 homolog, mitochondrial"/>
    <property type="match status" value="1"/>
</dbReference>
<organism evidence="3 4">
    <name type="scientific">Rhynchospora pubera</name>
    <dbReference type="NCBI Taxonomy" id="906938"/>
    <lineage>
        <taxon>Eukaryota</taxon>
        <taxon>Viridiplantae</taxon>
        <taxon>Streptophyta</taxon>
        <taxon>Embryophyta</taxon>
        <taxon>Tracheophyta</taxon>
        <taxon>Spermatophyta</taxon>
        <taxon>Magnoliopsida</taxon>
        <taxon>Liliopsida</taxon>
        <taxon>Poales</taxon>
        <taxon>Cyperaceae</taxon>
        <taxon>Cyperoideae</taxon>
        <taxon>Rhynchosporeae</taxon>
        <taxon>Rhynchospora</taxon>
    </lineage>
</organism>
<evidence type="ECO:0000256" key="1">
    <source>
        <dbReference type="ARBA" id="ARBA00010996"/>
    </source>
</evidence>
<evidence type="ECO:0000313" key="4">
    <source>
        <dbReference type="Proteomes" id="UP001140206"/>
    </source>
</evidence>
<dbReference type="InterPro" id="IPR036249">
    <property type="entry name" value="Thioredoxin-like_sf"/>
</dbReference>
<dbReference type="EMBL" id="JAMFTS010000016">
    <property type="protein sequence ID" value="KAJ4744780.1"/>
    <property type="molecule type" value="Genomic_DNA"/>
</dbReference>
<keyword evidence="2" id="KW-0479">Metal-binding</keyword>
<reference evidence="3" key="1">
    <citation type="submission" date="2022-08" db="EMBL/GenBank/DDBJ databases">
        <authorList>
            <person name="Marques A."/>
        </authorList>
    </citation>
    <scope>NUCLEOTIDE SEQUENCE</scope>
    <source>
        <strain evidence="3">RhyPub2mFocal</strain>
        <tissue evidence="3">Leaves</tissue>
    </source>
</reference>
<dbReference type="PANTHER" id="PTHR12151">
    <property type="entry name" value="ELECTRON TRANSPORT PROTIN SCO1/SENC FAMILY MEMBER"/>
    <property type="match status" value="1"/>
</dbReference>
<dbReference type="GO" id="GO:0005739">
    <property type="term" value="C:mitochondrion"/>
    <property type="evidence" value="ECO:0007669"/>
    <property type="project" value="GOC"/>
</dbReference>
<dbReference type="SUPFAM" id="SSF52833">
    <property type="entry name" value="Thioredoxin-like"/>
    <property type="match status" value="1"/>
</dbReference>
<evidence type="ECO:0000256" key="2">
    <source>
        <dbReference type="PIRSR" id="PIRSR603782-1"/>
    </source>
</evidence>
<dbReference type="GO" id="GO:0046872">
    <property type="term" value="F:metal ion binding"/>
    <property type="evidence" value="ECO:0007669"/>
    <property type="project" value="UniProtKB-KW"/>
</dbReference>
<accession>A0AAV8BP52</accession>
<evidence type="ECO:0000313" key="3">
    <source>
        <dbReference type="EMBL" id="KAJ4744780.1"/>
    </source>
</evidence>
<comment type="similarity">
    <text evidence="1">Belongs to the SCO1/2 family.</text>
</comment>